<comment type="caution">
    <text evidence="3">The sequence shown here is derived from an EMBL/GenBank/DDBJ whole genome shotgun (WGS) entry which is preliminary data.</text>
</comment>
<dbReference type="GO" id="GO:0003677">
    <property type="term" value="F:DNA binding"/>
    <property type="evidence" value="ECO:0007669"/>
    <property type="project" value="InterPro"/>
</dbReference>
<evidence type="ECO:0000313" key="3">
    <source>
        <dbReference type="EMBL" id="MQL48303.1"/>
    </source>
</evidence>
<evidence type="ECO:0000259" key="2">
    <source>
        <dbReference type="Pfam" id="PF02371"/>
    </source>
</evidence>
<gene>
    <name evidence="3" type="ORF">GEA64_10205</name>
</gene>
<dbReference type="GO" id="GO:0006313">
    <property type="term" value="P:DNA transposition"/>
    <property type="evidence" value="ECO:0007669"/>
    <property type="project" value="InterPro"/>
</dbReference>
<organism evidence="3 4">
    <name type="scientific">Photorhabdus khanii</name>
    <dbReference type="NCBI Taxonomy" id="1004150"/>
    <lineage>
        <taxon>Bacteria</taxon>
        <taxon>Pseudomonadati</taxon>
        <taxon>Pseudomonadota</taxon>
        <taxon>Gammaproteobacteria</taxon>
        <taxon>Enterobacterales</taxon>
        <taxon>Morganellaceae</taxon>
        <taxon>Photorhabdus</taxon>
    </lineage>
</organism>
<evidence type="ECO:0000256" key="1">
    <source>
        <dbReference type="SAM" id="Coils"/>
    </source>
</evidence>
<dbReference type="GO" id="GO:0004803">
    <property type="term" value="F:transposase activity"/>
    <property type="evidence" value="ECO:0007669"/>
    <property type="project" value="InterPro"/>
</dbReference>
<keyword evidence="1" id="KW-0175">Coiled coil</keyword>
<dbReference type="PANTHER" id="PTHR33055:SF3">
    <property type="entry name" value="PUTATIVE TRANSPOSASE FOR IS117-RELATED"/>
    <property type="match status" value="1"/>
</dbReference>
<dbReference type="Proteomes" id="UP000481739">
    <property type="component" value="Unassembled WGS sequence"/>
</dbReference>
<evidence type="ECO:0000313" key="4">
    <source>
        <dbReference type="Proteomes" id="UP000481739"/>
    </source>
</evidence>
<name>A0A7C9KR06_9GAMM</name>
<dbReference type="EMBL" id="WHZZ01000002">
    <property type="protein sequence ID" value="MQL48303.1"/>
    <property type="molecule type" value="Genomic_DNA"/>
</dbReference>
<protein>
    <submittedName>
        <fullName evidence="3">IS110 family transposase</fullName>
    </submittedName>
</protein>
<reference evidence="3 4" key="1">
    <citation type="journal article" date="2019" name="Nature">
        <title>A new antibiotic selectively kills Gram-negative pathogens.</title>
        <authorList>
            <person name="Imai Y."/>
            <person name="Meyer K.J."/>
            <person name="Iinishi A."/>
            <person name="Favre-Godal Q."/>
            <person name="Green R."/>
            <person name="Manuse S."/>
            <person name="Caboni M."/>
            <person name="Mori M."/>
            <person name="Niles S."/>
            <person name="Ghiglieri M."/>
            <person name="Honrao C."/>
            <person name="Ma X."/>
            <person name="Guo J.J."/>
            <person name="Makriyannis A."/>
            <person name="Linares-Otoya L."/>
            <person name="Boehringer N."/>
            <person name="Wuisan Z.G."/>
            <person name="Kaur H."/>
            <person name="Wu R."/>
            <person name="Mateus A."/>
            <person name="Typas A."/>
            <person name="Savitski M.M."/>
            <person name="Espinoza J.L."/>
            <person name="O'Rourke A."/>
            <person name="Nelson K.E."/>
            <person name="Hiller S."/>
            <person name="Noinaj N."/>
            <person name="Schaeberle T.F."/>
            <person name="D'Onofrio A."/>
            <person name="Lewis K."/>
        </authorList>
    </citation>
    <scope>NUCLEOTIDE SEQUENCE [LARGE SCALE GENOMIC DNA]</scope>
    <source>
        <strain evidence="3 4">HGB 1456</strain>
    </source>
</reference>
<dbReference type="InterPro" id="IPR047650">
    <property type="entry name" value="Transpos_IS110"/>
</dbReference>
<dbReference type="InterPro" id="IPR003346">
    <property type="entry name" value="Transposase_20"/>
</dbReference>
<dbReference type="AlphaFoldDB" id="A0A7C9KR06"/>
<accession>A0A7C9KR06</accession>
<proteinExistence type="predicted"/>
<sequence>MLRRLLNSLQEAMRELNCCIDEMDNEITALSRQQTAYPHLLTIPCVDPLIAGAFVNEVNAEQFLNGRQLSAWCGLVPRQHSSGGKARLSSLSKNGNHHLRTLIIHGTRFVMRCARKRDDTLGWKHINLIDDCVWRSSMEIGSEQVQVVMVMPSA</sequence>
<dbReference type="Pfam" id="PF02371">
    <property type="entry name" value="Transposase_20"/>
    <property type="match status" value="1"/>
</dbReference>
<dbReference type="PANTHER" id="PTHR33055">
    <property type="entry name" value="TRANSPOSASE FOR INSERTION SEQUENCE ELEMENT IS1111A"/>
    <property type="match status" value="1"/>
</dbReference>
<feature type="domain" description="Transposase IS116/IS110/IS902 C-terminal" evidence="2">
    <location>
        <begin position="39"/>
        <end position="115"/>
    </location>
</feature>
<feature type="coiled-coil region" evidence="1">
    <location>
        <begin position="2"/>
        <end position="33"/>
    </location>
</feature>